<evidence type="ECO:0000313" key="5">
    <source>
        <dbReference type="RefSeq" id="XP_026734788.1"/>
    </source>
</evidence>
<accession>A0A7E5W2C2</accession>
<dbReference type="Pfam" id="PF22669">
    <property type="entry name" value="Exo_endo_phos2"/>
    <property type="match status" value="1"/>
</dbReference>
<dbReference type="GO" id="GO:0005737">
    <property type="term" value="C:cytoplasm"/>
    <property type="evidence" value="ECO:0007669"/>
    <property type="project" value="TreeGrafter"/>
</dbReference>
<gene>
    <name evidence="5" type="primary">LOC113498844</name>
</gene>
<organism evidence="4 5">
    <name type="scientific">Trichoplusia ni</name>
    <name type="common">Cabbage looper</name>
    <dbReference type="NCBI Taxonomy" id="7111"/>
    <lineage>
        <taxon>Eukaryota</taxon>
        <taxon>Metazoa</taxon>
        <taxon>Ecdysozoa</taxon>
        <taxon>Arthropoda</taxon>
        <taxon>Hexapoda</taxon>
        <taxon>Insecta</taxon>
        <taxon>Pterygota</taxon>
        <taxon>Neoptera</taxon>
        <taxon>Endopterygota</taxon>
        <taxon>Lepidoptera</taxon>
        <taxon>Glossata</taxon>
        <taxon>Ditrysia</taxon>
        <taxon>Noctuoidea</taxon>
        <taxon>Noctuidae</taxon>
        <taxon>Plusiinae</taxon>
        <taxon>Trichoplusia</taxon>
    </lineage>
</organism>
<dbReference type="KEGG" id="tnl:113498844"/>
<dbReference type="GO" id="GO:0046856">
    <property type="term" value="P:phosphatidylinositol dephosphorylation"/>
    <property type="evidence" value="ECO:0007669"/>
    <property type="project" value="InterPro"/>
</dbReference>
<dbReference type="InParanoid" id="A0A7E5W2C2"/>
<dbReference type="SMART" id="SM00128">
    <property type="entry name" value="IPPc"/>
    <property type="match status" value="1"/>
</dbReference>
<dbReference type="Proteomes" id="UP000322000">
    <property type="component" value="Chromosome 11"/>
</dbReference>
<evidence type="ECO:0000256" key="2">
    <source>
        <dbReference type="SAM" id="MobiDB-lite"/>
    </source>
</evidence>
<dbReference type="FunCoup" id="A0A7E5W2C2">
    <property type="interactions" value="1608"/>
</dbReference>
<dbReference type="OrthoDB" id="62798at2759"/>
<dbReference type="Gene3D" id="2.60.40.2840">
    <property type="match status" value="1"/>
</dbReference>
<protein>
    <submittedName>
        <fullName evidence="5">Inositol polyphosphate 5-phosphatase K-like isoform X1</fullName>
    </submittedName>
</protein>
<dbReference type="InterPro" id="IPR036691">
    <property type="entry name" value="Endo/exonu/phosph_ase_sf"/>
</dbReference>
<evidence type="ECO:0000256" key="1">
    <source>
        <dbReference type="ARBA" id="ARBA00005910"/>
    </source>
</evidence>
<dbReference type="FunFam" id="3.60.10.10:FF:000060">
    <property type="entry name" value="Uncharacterized protein, isoform C"/>
    <property type="match status" value="1"/>
</dbReference>
<dbReference type="Gene3D" id="3.60.10.10">
    <property type="entry name" value="Endonuclease/exonuclease/phosphatase"/>
    <property type="match status" value="1"/>
</dbReference>
<dbReference type="InterPro" id="IPR000300">
    <property type="entry name" value="IPPc"/>
</dbReference>
<evidence type="ECO:0000259" key="3">
    <source>
        <dbReference type="SMART" id="SM00128"/>
    </source>
</evidence>
<dbReference type="GeneID" id="113498844"/>
<dbReference type="RefSeq" id="XP_026734788.1">
    <property type="nucleotide sequence ID" value="XM_026878987.1"/>
</dbReference>
<feature type="compositionally biased region" description="Low complexity" evidence="2">
    <location>
        <begin position="528"/>
        <end position="540"/>
    </location>
</feature>
<evidence type="ECO:0000313" key="4">
    <source>
        <dbReference type="Proteomes" id="UP000322000"/>
    </source>
</evidence>
<dbReference type="AlphaFoldDB" id="A0A7E5W2C2"/>
<dbReference type="GO" id="GO:0005886">
    <property type="term" value="C:plasma membrane"/>
    <property type="evidence" value="ECO:0007669"/>
    <property type="project" value="TreeGrafter"/>
</dbReference>
<sequence>MDTLRFYFVTWNVATKNPGQDLNALLDFPSQFNKNKPLPDFYVIGLQEVKSQPQNMLMDSLFTDAWQSSFNKILCRQGYIIAKCTRLQGILLLVYTQMKHVTHLRDIEAQYTKTGLGGMWGNKGAVSIRFNIYGCSVCLVNCHLTAHEHLLADRINDYNTIIKQHQYHVSETTNILYHDYVIWMGDLNFRTDHPTGSSPTPEEIVATLQKIEKDKYATLLKHDQLIAVMDSGEAFSEFTEQDIRFPPTYKFSIGSDEYDLKRKPSWTDRILYKVNANNYENVTLRAEVVSYNHIPHYTVSDHKPVVALVHIKIRNGFTRSIVADTPTVVKASGIRMRSMMIPPEALEGDHNTEALPKMAPSTVCDSEVGDLLTSDVVITSPDSPHTEEAFSNYTEKTVEFAPISRIWYIGDADFRTQCTLTPDIEVNPNDWIGIYDANFHNLDDYIAYEYLAKVSLPEGPTASGQPRTITLSFPVGSGVRTPGFYRFIYFSQPNNDVRSVLGISEPFEVSSKEDKLVTFALDPAEQASSSTSPGRSKPSTATTDIFTDFTGLDVAKLSRHFSNDLSID</sequence>
<dbReference type="PANTHER" id="PTHR11200">
    <property type="entry name" value="INOSITOL 5-PHOSPHATASE"/>
    <property type="match status" value="1"/>
</dbReference>
<dbReference type="GO" id="GO:0004439">
    <property type="term" value="F:phosphatidylinositol-4,5-bisphosphate 5-phosphatase activity"/>
    <property type="evidence" value="ECO:0007669"/>
    <property type="project" value="TreeGrafter"/>
</dbReference>
<keyword evidence="4" id="KW-1185">Reference proteome</keyword>
<reference evidence="5" key="1">
    <citation type="submission" date="2025-08" db="UniProtKB">
        <authorList>
            <consortium name="RefSeq"/>
        </authorList>
    </citation>
    <scope>IDENTIFICATION</scope>
</reference>
<proteinExistence type="inferred from homology"/>
<comment type="similarity">
    <text evidence="1">Belongs to the inositol 1,4,5-trisphosphate 5-phosphatase type II family.</text>
</comment>
<dbReference type="InterPro" id="IPR041611">
    <property type="entry name" value="SKICH"/>
</dbReference>
<dbReference type="PANTHER" id="PTHR11200:SF275">
    <property type="entry name" value="LD06095P"/>
    <property type="match status" value="1"/>
</dbReference>
<dbReference type="InterPro" id="IPR046985">
    <property type="entry name" value="IP5"/>
</dbReference>
<feature type="region of interest" description="Disordered" evidence="2">
    <location>
        <begin position="523"/>
        <end position="542"/>
    </location>
</feature>
<name>A0A7E5W2C2_TRINI</name>
<dbReference type="SUPFAM" id="SSF56219">
    <property type="entry name" value="DNase I-like"/>
    <property type="match status" value="1"/>
</dbReference>
<dbReference type="GO" id="GO:0001726">
    <property type="term" value="C:ruffle"/>
    <property type="evidence" value="ECO:0007669"/>
    <property type="project" value="TreeGrafter"/>
</dbReference>
<dbReference type="Pfam" id="PF17751">
    <property type="entry name" value="SKICH"/>
    <property type="match status" value="1"/>
</dbReference>
<feature type="domain" description="Inositol polyphosphate-related phosphatase" evidence="3">
    <location>
        <begin position="2"/>
        <end position="317"/>
    </location>
</feature>